<dbReference type="Gene3D" id="1.10.287.130">
    <property type="match status" value="1"/>
</dbReference>
<feature type="transmembrane region" description="Helical" evidence="7">
    <location>
        <begin position="188"/>
        <end position="209"/>
    </location>
</feature>
<dbReference type="Gene3D" id="3.30.565.10">
    <property type="entry name" value="Histidine kinase-like ATPase, C-terminal domain"/>
    <property type="match status" value="1"/>
</dbReference>
<dbReference type="Pfam" id="PF02518">
    <property type="entry name" value="HATPase_c"/>
    <property type="match status" value="1"/>
</dbReference>
<evidence type="ECO:0000256" key="6">
    <source>
        <dbReference type="SAM" id="Coils"/>
    </source>
</evidence>
<dbReference type="NCBIfam" id="TIGR00229">
    <property type="entry name" value="sensory_box"/>
    <property type="match status" value="1"/>
</dbReference>
<feature type="coiled-coil region" evidence="6">
    <location>
        <begin position="475"/>
        <end position="502"/>
    </location>
</feature>
<dbReference type="FunFam" id="3.30.565.10:FF:000006">
    <property type="entry name" value="Sensor histidine kinase WalK"/>
    <property type="match status" value="1"/>
</dbReference>
<keyword evidence="7" id="KW-0812">Transmembrane</keyword>
<dbReference type="PROSITE" id="PS50109">
    <property type="entry name" value="HIS_KIN"/>
    <property type="match status" value="1"/>
</dbReference>
<evidence type="ECO:0000256" key="7">
    <source>
        <dbReference type="SAM" id="Phobius"/>
    </source>
</evidence>
<dbReference type="Pfam" id="PF13426">
    <property type="entry name" value="PAS_9"/>
    <property type="match status" value="1"/>
</dbReference>
<dbReference type="Pfam" id="PF00512">
    <property type="entry name" value="HisKA"/>
    <property type="match status" value="1"/>
</dbReference>
<dbReference type="InterPro" id="IPR005467">
    <property type="entry name" value="His_kinase_dom"/>
</dbReference>
<dbReference type="Pfam" id="PF08447">
    <property type="entry name" value="PAS_3"/>
    <property type="match status" value="1"/>
</dbReference>
<dbReference type="PANTHER" id="PTHR43304:SF1">
    <property type="entry name" value="PAC DOMAIN-CONTAINING PROTEIN"/>
    <property type="match status" value="1"/>
</dbReference>
<dbReference type="OrthoDB" id="9124519at2"/>
<dbReference type="InterPro" id="IPR003594">
    <property type="entry name" value="HATPase_dom"/>
</dbReference>
<dbReference type="Pfam" id="PF05227">
    <property type="entry name" value="CHASE3"/>
    <property type="match status" value="1"/>
</dbReference>
<dbReference type="EC" id="2.7.13.3" evidence="2"/>
<dbReference type="InterPro" id="IPR036890">
    <property type="entry name" value="HATPase_C_sf"/>
</dbReference>
<dbReference type="InterPro" id="IPR013656">
    <property type="entry name" value="PAS_4"/>
</dbReference>
<dbReference type="SUPFAM" id="SSF55874">
    <property type="entry name" value="ATPase domain of HSP90 chaperone/DNA topoisomerase II/histidine kinase"/>
    <property type="match status" value="1"/>
</dbReference>
<dbReference type="InterPro" id="IPR007891">
    <property type="entry name" value="CHASE3"/>
</dbReference>
<feature type="transmembrane region" description="Helical" evidence="7">
    <location>
        <begin position="14"/>
        <end position="36"/>
    </location>
</feature>
<sequence length="869" mass="99119">MRLFDNLDKKKTGVLPYVLLLVLAIIVLFLISNASFQQNRALRQSTEMVTHTQEIINEINVLFGNYSGSQSAGIKYLISRDSTYLSSIIGFNDKSKFSFKRLKTLTADNPEQQRSLDRVTDFGDRLFKELKSLDPEIADKITKSVALTDKVRAIETHLDSLETLQSLMVATERDLLAKRRTAYESDMNFTPINILYLALFALGVLMFAFSKINSDRKKMGVTRGFLQNILDNTDNIVNYLVPLRNDQGEITDFKITYVNGQAKEITGRQTTDMLDKTVSEVYPFALRKGLIQLLIEVLRIGKTKTREINYQIDGNEKWFLSTFAPMEDGITATSIDITANKRAETDLKAFNDTLETQNLELERTGLFLQNMLGSIQYVISSFEAVRNREGNIVDFKIAYTNDKIVELTGRNAKEIEGKLISEEYPHLFENGEFEIFLKVIATGEFVEYEKEYNLQEGHFYFCNEVLKLGDGITIVSQNISLRKTAEKELEEATERLAVQNTILNDAETVAGLGSYSYNLDSDAMTCSDNCYRLLGIEQTENTFSLALLTSIVHTDDRDLFKRNIDLALQEKKNIRNVYRIKTLEGDLKDVMMEGHFFEKNGECFMVGILLDITKEVSNELTLQKHNRELERTNAELESFNRVVSHDLQEPLRKIQMFISRFSDTDKDNLSKRGHNYLEKIEGSANRMQLLIRNLLSYARLADEVDSIHTINLNRIFEKVLDDLSEKIEETNAKISIPELPSINGTEFQLEQLFNNLISNALKYKKHDEAPDITVTSEILPSHKIDESLNLSPSKYILLTVSDKGVGFEPDQSENIFRLFQRLHKKNAYEGTGLGLAICKKIVESHEGRIIAQSEPGKGTQILVYFPYTK</sequence>
<evidence type="ECO:0000256" key="4">
    <source>
        <dbReference type="ARBA" id="ARBA00022679"/>
    </source>
</evidence>
<evidence type="ECO:0000313" key="9">
    <source>
        <dbReference type="EMBL" id="SDE85397.1"/>
    </source>
</evidence>
<dbReference type="InterPro" id="IPR052162">
    <property type="entry name" value="Sensor_kinase/Photoreceptor"/>
</dbReference>
<dbReference type="InterPro" id="IPR013655">
    <property type="entry name" value="PAS_fold_3"/>
</dbReference>
<dbReference type="InterPro" id="IPR036097">
    <property type="entry name" value="HisK_dim/P_sf"/>
</dbReference>
<keyword evidence="6" id="KW-0175">Coiled coil</keyword>
<keyword evidence="7" id="KW-0472">Membrane</keyword>
<dbReference type="SMART" id="SM00388">
    <property type="entry name" value="HisKA"/>
    <property type="match status" value="1"/>
</dbReference>
<reference evidence="9 10" key="1">
    <citation type="submission" date="2016-10" db="EMBL/GenBank/DDBJ databases">
        <authorList>
            <person name="de Groot N.N."/>
        </authorList>
    </citation>
    <scope>NUCLEOTIDE SEQUENCE [LARGE SCALE GENOMIC DNA]</scope>
    <source>
        <strain evidence="9 10">DSM 23421</strain>
    </source>
</reference>
<gene>
    <name evidence="9" type="ORF">SAMN05421636_10856</name>
</gene>
<dbReference type="EMBL" id="FNAO01000008">
    <property type="protein sequence ID" value="SDE85397.1"/>
    <property type="molecule type" value="Genomic_DNA"/>
</dbReference>
<dbReference type="GO" id="GO:0000155">
    <property type="term" value="F:phosphorelay sensor kinase activity"/>
    <property type="evidence" value="ECO:0007669"/>
    <property type="project" value="InterPro"/>
</dbReference>
<evidence type="ECO:0000256" key="3">
    <source>
        <dbReference type="ARBA" id="ARBA00022553"/>
    </source>
</evidence>
<dbReference type="Gene3D" id="3.30.450.20">
    <property type="entry name" value="PAS domain"/>
    <property type="match status" value="3"/>
</dbReference>
<evidence type="ECO:0000259" key="8">
    <source>
        <dbReference type="PROSITE" id="PS50109"/>
    </source>
</evidence>
<dbReference type="InterPro" id="IPR035965">
    <property type="entry name" value="PAS-like_dom_sf"/>
</dbReference>
<dbReference type="RefSeq" id="WP_091871277.1">
    <property type="nucleotide sequence ID" value="NZ_FNAO01000008.1"/>
</dbReference>
<dbReference type="SUPFAM" id="SSF47384">
    <property type="entry name" value="Homodimeric domain of signal transducing histidine kinase"/>
    <property type="match status" value="1"/>
</dbReference>
<evidence type="ECO:0000313" key="10">
    <source>
        <dbReference type="Proteomes" id="UP000199109"/>
    </source>
</evidence>
<dbReference type="SUPFAM" id="SSF55785">
    <property type="entry name" value="PYP-like sensor domain (PAS domain)"/>
    <property type="match status" value="3"/>
</dbReference>
<protein>
    <recommendedName>
        <fullName evidence="2">histidine kinase</fullName>
        <ecNumber evidence="2">2.7.13.3</ecNumber>
    </recommendedName>
</protein>
<keyword evidence="4" id="KW-0808">Transferase</keyword>
<dbReference type="Proteomes" id="UP000199109">
    <property type="component" value="Unassembled WGS sequence"/>
</dbReference>
<dbReference type="InterPro" id="IPR004358">
    <property type="entry name" value="Sig_transdc_His_kin-like_C"/>
</dbReference>
<keyword evidence="5" id="KW-0418">Kinase</keyword>
<organism evidence="9 10">
    <name type="scientific">Pricia antarctica</name>
    <dbReference type="NCBI Taxonomy" id="641691"/>
    <lineage>
        <taxon>Bacteria</taxon>
        <taxon>Pseudomonadati</taxon>
        <taxon>Bacteroidota</taxon>
        <taxon>Flavobacteriia</taxon>
        <taxon>Flavobacteriales</taxon>
        <taxon>Flavobacteriaceae</taxon>
        <taxon>Pricia</taxon>
    </lineage>
</organism>
<keyword evidence="7" id="KW-1133">Transmembrane helix</keyword>
<keyword evidence="3" id="KW-0597">Phosphoprotein</keyword>
<dbReference type="CDD" id="cd00082">
    <property type="entry name" value="HisKA"/>
    <property type="match status" value="1"/>
</dbReference>
<keyword evidence="10" id="KW-1185">Reference proteome</keyword>
<comment type="catalytic activity">
    <reaction evidence="1">
        <text>ATP + protein L-histidine = ADP + protein N-phospho-L-histidine.</text>
        <dbReference type="EC" id="2.7.13.3"/>
    </reaction>
</comment>
<dbReference type="InterPro" id="IPR003661">
    <property type="entry name" value="HisK_dim/P_dom"/>
</dbReference>
<dbReference type="CDD" id="cd00130">
    <property type="entry name" value="PAS"/>
    <property type="match status" value="2"/>
</dbReference>
<dbReference type="PANTHER" id="PTHR43304">
    <property type="entry name" value="PHYTOCHROME-LIKE PROTEIN CPH1"/>
    <property type="match status" value="1"/>
</dbReference>
<evidence type="ECO:0000256" key="2">
    <source>
        <dbReference type="ARBA" id="ARBA00012438"/>
    </source>
</evidence>
<dbReference type="Pfam" id="PF08448">
    <property type="entry name" value="PAS_4"/>
    <property type="match status" value="1"/>
</dbReference>
<dbReference type="InterPro" id="IPR000014">
    <property type="entry name" value="PAS"/>
</dbReference>
<evidence type="ECO:0000256" key="1">
    <source>
        <dbReference type="ARBA" id="ARBA00000085"/>
    </source>
</evidence>
<dbReference type="STRING" id="641691.SAMN05421636_10856"/>
<name>A0A1G7GBB8_9FLAO</name>
<feature type="domain" description="Histidine kinase" evidence="8">
    <location>
        <begin position="642"/>
        <end position="869"/>
    </location>
</feature>
<proteinExistence type="predicted"/>
<accession>A0A1G7GBB8</accession>
<dbReference type="PRINTS" id="PR00344">
    <property type="entry name" value="BCTRLSENSOR"/>
</dbReference>
<evidence type="ECO:0000256" key="5">
    <source>
        <dbReference type="ARBA" id="ARBA00022777"/>
    </source>
</evidence>
<dbReference type="AlphaFoldDB" id="A0A1G7GBB8"/>
<dbReference type="SMART" id="SM00387">
    <property type="entry name" value="HATPase_c"/>
    <property type="match status" value="1"/>
</dbReference>